<dbReference type="SUPFAM" id="SSF52980">
    <property type="entry name" value="Restriction endonuclease-like"/>
    <property type="match status" value="1"/>
</dbReference>
<accession>A0ABQ9ILD8</accession>
<feature type="domain" description="Mutator-like transposase" evidence="1">
    <location>
        <begin position="1"/>
        <end position="136"/>
    </location>
</feature>
<dbReference type="EMBL" id="JARBHB010000001">
    <property type="protein sequence ID" value="KAJ8897262.1"/>
    <property type="molecule type" value="Genomic_DNA"/>
</dbReference>
<proteinExistence type="predicted"/>
<gene>
    <name evidence="2" type="ORF">PR048_002608</name>
</gene>
<evidence type="ECO:0000313" key="3">
    <source>
        <dbReference type="Proteomes" id="UP001159363"/>
    </source>
</evidence>
<reference evidence="2 3" key="1">
    <citation type="submission" date="2023-02" db="EMBL/GenBank/DDBJ databases">
        <title>LHISI_Scaffold_Assembly.</title>
        <authorList>
            <person name="Stuart O.P."/>
            <person name="Cleave R."/>
            <person name="Magrath M.J.L."/>
            <person name="Mikheyev A.S."/>
        </authorList>
    </citation>
    <scope>NUCLEOTIDE SEQUENCE [LARGE SCALE GENOMIC DNA]</scope>
    <source>
        <strain evidence="2">Daus_M_001</strain>
        <tissue evidence="2">Leg muscle</tissue>
    </source>
</reference>
<name>A0ABQ9ILD8_9NEOP</name>
<dbReference type="Pfam" id="PF20700">
    <property type="entry name" value="Mutator"/>
    <property type="match status" value="1"/>
</dbReference>
<evidence type="ECO:0000259" key="1">
    <source>
        <dbReference type="Pfam" id="PF20700"/>
    </source>
</evidence>
<organism evidence="2 3">
    <name type="scientific">Dryococelus australis</name>
    <dbReference type="NCBI Taxonomy" id="614101"/>
    <lineage>
        <taxon>Eukaryota</taxon>
        <taxon>Metazoa</taxon>
        <taxon>Ecdysozoa</taxon>
        <taxon>Arthropoda</taxon>
        <taxon>Hexapoda</taxon>
        <taxon>Insecta</taxon>
        <taxon>Pterygota</taxon>
        <taxon>Neoptera</taxon>
        <taxon>Polyneoptera</taxon>
        <taxon>Phasmatodea</taxon>
        <taxon>Verophasmatodea</taxon>
        <taxon>Anareolatae</taxon>
        <taxon>Phasmatidae</taxon>
        <taxon>Eurycanthinae</taxon>
        <taxon>Dryococelus</taxon>
    </lineage>
</organism>
<dbReference type="InterPro" id="IPR049012">
    <property type="entry name" value="Mutator_transp_dom"/>
</dbReference>
<dbReference type="InterPro" id="IPR051703">
    <property type="entry name" value="NF-kappa-B_Signaling_Reg"/>
</dbReference>
<evidence type="ECO:0000313" key="2">
    <source>
        <dbReference type="EMBL" id="KAJ8897262.1"/>
    </source>
</evidence>
<comment type="caution">
    <text evidence="2">The sequence shown here is derived from an EMBL/GenBank/DDBJ whole genome shotgun (WGS) entry which is preliminary data.</text>
</comment>
<dbReference type="PANTHER" id="PTHR46609:SF8">
    <property type="entry name" value="YQAJ VIRAL RECOMBINASE DOMAIN-CONTAINING PROTEIN"/>
    <property type="match status" value="1"/>
</dbReference>
<dbReference type="Proteomes" id="UP001159363">
    <property type="component" value="Chromosome 1"/>
</dbReference>
<keyword evidence="3" id="KW-1185">Reference proteome</keyword>
<dbReference type="InterPro" id="IPR011335">
    <property type="entry name" value="Restrct_endonuc-II-like"/>
</dbReference>
<dbReference type="PANTHER" id="PTHR46609">
    <property type="entry name" value="EXONUCLEASE, PHAGE-TYPE/RECB, C-TERMINAL DOMAIN-CONTAINING PROTEIN"/>
    <property type="match status" value="1"/>
</dbReference>
<dbReference type="InterPro" id="IPR011604">
    <property type="entry name" value="PDDEXK-like_dom_sf"/>
</dbReference>
<protein>
    <recommendedName>
        <fullName evidence="1">Mutator-like transposase domain-containing protein</fullName>
    </recommendedName>
</protein>
<dbReference type="Gene3D" id="3.90.320.10">
    <property type="match status" value="1"/>
</dbReference>
<sequence>MEQDIIVDGFVQIMNMHGIKYNKLIGDGDSSVHRKLIDATPYGPDMQVQKIECRNHVLRNYMNKVRDICGKTRLGNLQLRTILQTQAQHLRTAVVSAIKYRKDQKSFISNYERTEELRKDAFKSPYHVFGNHDKCVDRDYFGGAKSKHGETDLVPQLKEAGIWRGPLIPVQRVATHATSLILDVDTNISETFNSVVAKTVGGKRANFALRNSYQTKWEAAVVSINSQGFAEQNNLNVDTCRLLVDEDSPFLGASLDGLIGDDAIIQVKCPASIKLLTPTEAREYCHFVVWSPMGMVCDMIKKGYEYWSKKVFPKIFNCLLPQIIDSRYARKSPIREPEYIMKAQESLSENKEARQAYRSAGFILARFSECRRHLLQGSSIQTTCDRGGCVAVYEGKCARPE</sequence>